<feature type="transmembrane region" description="Helical" evidence="8">
    <location>
        <begin position="96"/>
        <end position="116"/>
    </location>
</feature>
<dbReference type="Gene3D" id="3.40.50.300">
    <property type="entry name" value="P-loop containing nucleotide triphosphate hydrolases"/>
    <property type="match status" value="1"/>
</dbReference>
<evidence type="ECO:0000256" key="1">
    <source>
        <dbReference type="ARBA" id="ARBA00004651"/>
    </source>
</evidence>
<dbReference type="RefSeq" id="WP_420069545.1">
    <property type="nucleotide sequence ID" value="NZ_JBCHKQ010000002.1"/>
</dbReference>
<dbReference type="Gene3D" id="1.20.1560.10">
    <property type="entry name" value="ABC transporter type 1, transmembrane domain"/>
    <property type="match status" value="1"/>
</dbReference>
<dbReference type="Proteomes" id="UP001466331">
    <property type="component" value="Unassembled WGS sequence"/>
</dbReference>
<gene>
    <name evidence="11" type="ORF">WKV44_06055</name>
</gene>
<evidence type="ECO:0000256" key="6">
    <source>
        <dbReference type="ARBA" id="ARBA00023136"/>
    </source>
</evidence>
<keyword evidence="6 8" id="KW-0472">Membrane</keyword>
<dbReference type="EMBL" id="JBCHKQ010000002">
    <property type="protein sequence ID" value="MEM5948099.1"/>
    <property type="molecule type" value="Genomic_DNA"/>
</dbReference>
<dbReference type="InterPro" id="IPR039421">
    <property type="entry name" value="Type_1_exporter"/>
</dbReference>
<keyword evidence="3" id="KW-0547">Nucleotide-binding</keyword>
<organism evidence="11 12">
    <name type="scientific">Rarispira pelagica</name>
    <dbReference type="NCBI Taxonomy" id="3141764"/>
    <lineage>
        <taxon>Bacteria</taxon>
        <taxon>Pseudomonadati</taxon>
        <taxon>Spirochaetota</taxon>
        <taxon>Spirochaetia</taxon>
        <taxon>Winmispirales</taxon>
        <taxon>Winmispiraceae</taxon>
        <taxon>Rarispira</taxon>
    </lineage>
</organism>
<feature type="domain" description="ABC transporter" evidence="9">
    <location>
        <begin position="375"/>
        <end position="609"/>
    </location>
</feature>
<dbReference type="InterPro" id="IPR017871">
    <property type="entry name" value="ABC_transporter-like_CS"/>
</dbReference>
<reference evidence="11 12" key="1">
    <citation type="submission" date="2024-03" db="EMBL/GenBank/DDBJ databases">
        <title>Ignisphaera cupida sp. nov., a hyperthermophilic hydrolytic archaeon from a hot spring of Kamchatka, and proposal of Ignisphaeraceae fam. nov.</title>
        <authorList>
            <person name="Podosokorskaya O.A."/>
            <person name="Elcheninov A.G."/>
            <person name="Maltseva A.I."/>
            <person name="Zayulina K.S."/>
            <person name="Novikov A."/>
            <person name="Merkel A.Y."/>
        </authorList>
    </citation>
    <scope>NUCLEOTIDE SEQUENCE [LARGE SCALE GENOMIC DNA]</scope>
    <source>
        <strain evidence="11 12">38H-sp</strain>
    </source>
</reference>
<dbReference type="PROSITE" id="PS50929">
    <property type="entry name" value="ABC_TM1F"/>
    <property type="match status" value="1"/>
</dbReference>
<dbReference type="PROSITE" id="PS00211">
    <property type="entry name" value="ABC_TRANSPORTER_1"/>
    <property type="match status" value="1"/>
</dbReference>
<dbReference type="Pfam" id="PF00005">
    <property type="entry name" value="ABC_tran"/>
    <property type="match status" value="1"/>
</dbReference>
<evidence type="ECO:0000259" key="9">
    <source>
        <dbReference type="PROSITE" id="PS50893"/>
    </source>
</evidence>
<feature type="region of interest" description="Disordered" evidence="7">
    <location>
        <begin position="1"/>
        <end position="38"/>
    </location>
</feature>
<evidence type="ECO:0000256" key="2">
    <source>
        <dbReference type="ARBA" id="ARBA00022692"/>
    </source>
</evidence>
<dbReference type="InterPro" id="IPR036640">
    <property type="entry name" value="ABC1_TM_sf"/>
</dbReference>
<dbReference type="SUPFAM" id="SSF52540">
    <property type="entry name" value="P-loop containing nucleoside triphosphate hydrolases"/>
    <property type="match status" value="1"/>
</dbReference>
<protein>
    <submittedName>
        <fullName evidence="11">ABC transporter ATP-binding protein</fullName>
    </submittedName>
</protein>
<keyword evidence="12" id="KW-1185">Reference proteome</keyword>
<keyword evidence="4 11" id="KW-0067">ATP-binding</keyword>
<dbReference type="PANTHER" id="PTHR43394">
    <property type="entry name" value="ATP-DEPENDENT PERMEASE MDL1, MITOCHONDRIAL"/>
    <property type="match status" value="1"/>
</dbReference>
<evidence type="ECO:0000256" key="8">
    <source>
        <dbReference type="SAM" id="Phobius"/>
    </source>
</evidence>
<evidence type="ECO:0000256" key="4">
    <source>
        <dbReference type="ARBA" id="ARBA00022840"/>
    </source>
</evidence>
<comment type="subcellular location">
    <subcellularLocation>
        <location evidence="1">Cell membrane</location>
        <topology evidence="1">Multi-pass membrane protein</topology>
    </subcellularLocation>
</comment>
<evidence type="ECO:0000313" key="11">
    <source>
        <dbReference type="EMBL" id="MEM5948099.1"/>
    </source>
</evidence>
<dbReference type="CDD" id="cd03254">
    <property type="entry name" value="ABCC_Glucan_exporter_like"/>
    <property type="match status" value="1"/>
</dbReference>
<dbReference type="InterPro" id="IPR003593">
    <property type="entry name" value="AAA+_ATPase"/>
</dbReference>
<comment type="caution">
    <text evidence="11">The sequence shown here is derived from an EMBL/GenBank/DDBJ whole genome shotgun (WGS) entry which is preliminary data.</text>
</comment>
<dbReference type="InterPro" id="IPR011527">
    <property type="entry name" value="ABC1_TM_dom"/>
</dbReference>
<evidence type="ECO:0000313" key="12">
    <source>
        <dbReference type="Proteomes" id="UP001466331"/>
    </source>
</evidence>
<feature type="transmembrane region" description="Helical" evidence="8">
    <location>
        <begin position="178"/>
        <end position="195"/>
    </location>
</feature>
<feature type="compositionally biased region" description="Polar residues" evidence="7">
    <location>
        <begin position="1"/>
        <end position="10"/>
    </location>
</feature>
<evidence type="ECO:0000256" key="5">
    <source>
        <dbReference type="ARBA" id="ARBA00022989"/>
    </source>
</evidence>
<evidence type="ECO:0000256" key="3">
    <source>
        <dbReference type="ARBA" id="ARBA00022741"/>
    </source>
</evidence>
<dbReference type="GO" id="GO:0005524">
    <property type="term" value="F:ATP binding"/>
    <property type="evidence" value="ECO:0007669"/>
    <property type="project" value="UniProtKB-KW"/>
</dbReference>
<feature type="domain" description="ABC transmembrane type-1" evidence="10">
    <location>
        <begin position="57"/>
        <end position="342"/>
    </location>
</feature>
<accession>A0ABU9UBQ5</accession>
<dbReference type="Pfam" id="PF00664">
    <property type="entry name" value="ABC_membrane"/>
    <property type="match status" value="1"/>
</dbReference>
<feature type="transmembrane region" description="Helical" evidence="8">
    <location>
        <begin position="56"/>
        <end position="76"/>
    </location>
</feature>
<dbReference type="PANTHER" id="PTHR43394:SF1">
    <property type="entry name" value="ATP-BINDING CASSETTE SUB-FAMILY B MEMBER 10, MITOCHONDRIAL"/>
    <property type="match status" value="1"/>
</dbReference>
<dbReference type="InterPro" id="IPR003439">
    <property type="entry name" value="ABC_transporter-like_ATP-bd"/>
</dbReference>
<keyword evidence="5 8" id="KW-1133">Transmembrane helix</keyword>
<dbReference type="SUPFAM" id="SSF90123">
    <property type="entry name" value="ABC transporter transmembrane region"/>
    <property type="match status" value="1"/>
</dbReference>
<keyword evidence="2 8" id="KW-0812">Transmembrane</keyword>
<evidence type="ECO:0000259" key="10">
    <source>
        <dbReference type="PROSITE" id="PS50929"/>
    </source>
</evidence>
<dbReference type="InterPro" id="IPR027417">
    <property type="entry name" value="P-loop_NTPase"/>
</dbReference>
<proteinExistence type="predicted"/>
<feature type="transmembrane region" description="Helical" evidence="8">
    <location>
        <begin position="201"/>
        <end position="218"/>
    </location>
</feature>
<dbReference type="PROSITE" id="PS50893">
    <property type="entry name" value="ABC_TRANSPORTER_2"/>
    <property type="match status" value="1"/>
</dbReference>
<name>A0ABU9UBQ5_9SPIR</name>
<sequence length="618" mass="68444">MNQTNNTYKRQQPAPPQIAGRGPGAHMRGIQPPPIENPSKTIKKLWQYLKPYKKTLITVFAAVTISTILGLIAPLYLKKAIDTITTIKTTGSMHSVLTAIITMASLYLISALLTWIQISGSIKAAQGALYNIREKSFRKLHRLPIPYLDRTPHGDIMSRFTNDVDTLTTAFTQTLTQLFSNILMLTGSIIMMLLLSPILTLLTMIIIPLAILATKIIATTSRKQFRRQQETIGKLNSIVEESAGGLREIKAFGKERELLDNFIKTNNNYADAAFKAMFVSSILPPIMNAINGLSFAIIATAGGYLAIKGILTVGIVAAFLTYSRQFSRPINEIANQFTMIQSAIAGAERIFQLQEETEEKEKQNALTKFSAEGKLKLSKVNFSYIPEKKVLTDIDLTAEAGEKIAIVGPTGAGKTTIVNLLMRFYTPQEGKIELDSTDIENITRAALRKNIGMVLQDTYLFSGTIADNIRYAKPNADMDQVIRAAKLAEADSFIRHLPDGYNTQLTDSGASLSQGQRQLITIARAILADPAILILDEATSNVDTRTETHIQKALKTLLKGRTSLVIAHRLGTIRDADKICVIENGRIIEQGSHEELMQKQGAYYRLYQNHYKKQEQAI</sequence>
<dbReference type="SMART" id="SM00382">
    <property type="entry name" value="AAA"/>
    <property type="match status" value="1"/>
</dbReference>
<evidence type="ECO:0000256" key="7">
    <source>
        <dbReference type="SAM" id="MobiDB-lite"/>
    </source>
</evidence>
<feature type="transmembrane region" description="Helical" evidence="8">
    <location>
        <begin position="296"/>
        <end position="320"/>
    </location>
</feature>
<dbReference type="CDD" id="cd18547">
    <property type="entry name" value="ABC_6TM_Tm288_like"/>
    <property type="match status" value="1"/>
</dbReference>